<accession>A0A813MTH8</accession>
<evidence type="ECO:0000256" key="2">
    <source>
        <dbReference type="ARBA" id="ARBA00006351"/>
    </source>
</evidence>
<sequence length="569" mass="67808">MNFNYLILLIFLNTEIYALKPIHLTIVVCGDRLEEALNALKSSLIFTPSPIIFHVFTEDHLREQFKEKINSEWPIEYRSKFEIEYYQIQFTRGNDERWRKLFKPCCTQRLFIPDILTNIDSVIYIDTDILFLSNIRSLWRFFRKFNSTQLAALTSEHEDPSMGWYNRFARHPYYGSMGLNSGVMLMNLTRMRQMNMISKIMTIFDEFHLNITWGDQCLLNIYFSYYPEQIYEFSCDWNYRPDHCVYENNCQMAKLDGIKIIHGCRSAFHNDKYQEFKSIYQVIHNWKFDSNLKYSLLTEIKNYLKNYSLTNCGKSQELFTKHLSKEISSLNYSLKNLFHIALIFNNNWNFIEQSYILLKSLMLFSSNKTYQIHLHVIITDNNAQNYFSKQIESMYYSITYYNMTIQHPLQLSTILNVDRVVYLNPNIIFINSFDKLWSLFDQFKSKQAIGIFGQCQISGTSNVLLIHSTQMKNFKIDFNGVNYLSTENIYFLPCKYILDVDHCQSKEEILFLPETINHSLFGSLYKIISRFDLTKSNHWNDLIENEFNQIENTQCRNKLIELFLTNKKS</sequence>
<keyword evidence="7" id="KW-1133">Transmembrane helix</keyword>
<dbReference type="Proteomes" id="UP000663870">
    <property type="component" value="Unassembled WGS sequence"/>
</dbReference>
<evidence type="ECO:0000256" key="3">
    <source>
        <dbReference type="ARBA" id="ARBA00022676"/>
    </source>
</evidence>
<evidence type="ECO:0000256" key="4">
    <source>
        <dbReference type="ARBA" id="ARBA00022679"/>
    </source>
</evidence>
<keyword evidence="9" id="KW-0325">Glycoprotein</keyword>
<keyword evidence="8" id="KW-0472">Membrane</keyword>
<feature type="signal peptide" evidence="13">
    <location>
        <begin position="1"/>
        <end position="18"/>
    </location>
</feature>
<dbReference type="Pfam" id="PF01501">
    <property type="entry name" value="Glyco_transf_8"/>
    <property type="match status" value="1"/>
</dbReference>
<name>A0A813MTH8_9BILA</name>
<dbReference type="InterPro" id="IPR002495">
    <property type="entry name" value="Glyco_trans_8"/>
</dbReference>
<reference evidence="14" key="1">
    <citation type="submission" date="2021-02" db="EMBL/GenBank/DDBJ databases">
        <authorList>
            <person name="Nowell W R."/>
        </authorList>
    </citation>
    <scope>NUCLEOTIDE SEQUENCE</scope>
</reference>
<comment type="caution">
    <text evidence="14">The sequence shown here is derived from an EMBL/GenBank/DDBJ whole genome shotgun (WGS) entry which is preliminary data.</text>
</comment>
<evidence type="ECO:0000256" key="12">
    <source>
        <dbReference type="ARBA" id="ARBA00049181"/>
    </source>
</evidence>
<dbReference type="GO" id="GO:0140563">
    <property type="term" value="F:UDP-D-xylose:beta-D-glucoside alpha-1,3-D-xylosyltransferase activity"/>
    <property type="evidence" value="ECO:0007669"/>
    <property type="project" value="UniProtKB-EC"/>
</dbReference>
<dbReference type="InterPro" id="IPR029044">
    <property type="entry name" value="Nucleotide-diphossugar_trans"/>
</dbReference>
<evidence type="ECO:0000256" key="9">
    <source>
        <dbReference type="ARBA" id="ARBA00023180"/>
    </source>
</evidence>
<evidence type="ECO:0000256" key="6">
    <source>
        <dbReference type="ARBA" id="ARBA00022968"/>
    </source>
</evidence>
<dbReference type="PANTHER" id="PTHR46012">
    <property type="entry name" value="IP22168P"/>
    <property type="match status" value="1"/>
</dbReference>
<dbReference type="AlphaFoldDB" id="A0A813MTH8"/>
<keyword evidence="4" id="KW-0808">Transferase</keyword>
<keyword evidence="5" id="KW-0812">Transmembrane</keyword>
<dbReference type="SUPFAM" id="SSF53448">
    <property type="entry name" value="Nucleotide-diphospho-sugar transferases"/>
    <property type="match status" value="2"/>
</dbReference>
<dbReference type="InterPro" id="IPR051993">
    <property type="entry name" value="Glycosyltransferase_8"/>
</dbReference>
<proteinExistence type="inferred from homology"/>
<comment type="catalytic activity">
    <reaction evidence="12">
        <text>3-O-(beta-D-glucosyl)-L-seryl-[EGF-like domain protein] + UDP-alpha-D-xylose = 3-O-[alpha-D-xylosyl-(1-&gt;3)-beta-D-glucosyl]-L-seryl-[EGF-like domain protein] + UDP + H(+)</text>
        <dbReference type="Rhea" id="RHEA:56064"/>
        <dbReference type="Rhea" id="RHEA-COMP:14610"/>
        <dbReference type="Rhea" id="RHEA-COMP:14611"/>
        <dbReference type="ChEBI" id="CHEBI:15378"/>
        <dbReference type="ChEBI" id="CHEBI:57632"/>
        <dbReference type="ChEBI" id="CHEBI:58223"/>
        <dbReference type="ChEBI" id="CHEBI:140575"/>
        <dbReference type="ChEBI" id="CHEBI:140576"/>
        <dbReference type="EC" id="2.4.2.42"/>
    </reaction>
</comment>
<evidence type="ECO:0000256" key="10">
    <source>
        <dbReference type="ARBA" id="ARBA00037301"/>
    </source>
</evidence>
<dbReference type="EMBL" id="CAJNOH010000002">
    <property type="protein sequence ID" value="CAF0726768.1"/>
    <property type="molecule type" value="Genomic_DNA"/>
</dbReference>
<dbReference type="EC" id="2.4.2.42" evidence="11"/>
<keyword evidence="3" id="KW-0328">Glycosyltransferase</keyword>
<dbReference type="Proteomes" id="UP000663854">
    <property type="component" value="Unassembled WGS sequence"/>
</dbReference>
<feature type="chain" id="PRO_5035682438" description="UDP-D-xylose:beta-D-glucoside alpha-1,3-D-xylosyltransferase" evidence="13">
    <location>
        <begin position="19"/>
        <end position="569"/>
    </location>
</feature>
<dbReference type="GO" id="GO:0016020">
    <property type="term" value="C:membrane"/>
    <property type="evidence" value="ECO:0007669"/>
    <property type="project" value="UniProtKB-SubCell"/>
</dbReference>
<evidence type="ECO:0000313" key="16">
    <source>
        <dbReference type="Proteomes" id="UP000663854"/>
    </source>
</evidence>
<evidence type="ECO:0000313" key="14">
    <source>
        <dbReference type="EMBL" id="CAF0726768.1"/>
    </source>
</evidence>
<evidence type="ECO:0000256" key="11">
    <source>
        <dbReference type="ARBA" id="ARBA00038854"/>
    </source>
</evidence>
<keyword evidence="6" id="KW-0735">Signal-anchor</keyword>
<evidence type="ECO:0000256" key="8">
    <source>
        <dbReference type="ARBA" id="ARBA00023136"/>
    </source>
</evidence>
<evidence type="ECO:0000256" key="7">
    <source>
        <dbReference type="ARBA" id="ARBA00022989"/>
    </source>
</evidence>
<protein>
    <recommendedName>
        <fullName evidence="11">UDP-D-xylose:beta-D-glucoside alpha-1,3-D-xylosyltransferase</fullName>
        <ecNumber evidence="11">2.4.2.42</ecNumber>
    </recommendedName>
</protein>
<comment type="subcellular location">
    <subcellularLocation>
        <location evidence="1">Membrane</location>
        <topology evidence="1">Single-pass type II membrane protein</topology>
    </subcellularLocation>
</comment>
<dbReference type="Gene3D" id="3.90.550.10">
    <property type="entry name" value="Spore Coat Polysaccharide Biosynthesis Protein SpsA, Chain A"/>
    <property type="match status" value="2"/>
</dbReference>
<evidence type="ECO:0000313" key="17">
    <source>
        <dbReference type="Proteomes" id="UP000663870"/>
    </source>
</evidence>
<evidence type="ECO:0000256" key="13">
    <source>
        <dbReference type="SAM" id="SignalP"/>
    </source>
</evidence>
<evidence type="ECO:0000256" key="5">
    <source>
        <dbReference type="ARBA" id="ARBA00022692"/>
    </source>
</evidence>
<dbReference type="PANTHER" id="PTHR46012:SF2">
    <property type="entry name" value="IP22168P"/>
    <property type="match status" value="1"/>
</dbReference>
<keyword evidence="17" id="KW-1185">Reference proteome</keyword>
<organism evidence="14 16">
    <name type="scientific">Rotaria sordida</name>
    <dbReference type="NCBI Taxonomy" id="392033"/>
    <lineage>
        <taxon>Eukaryota</taxon>
        <taxon>Metazoa</taxon>
        <taxon>Spiralia</taxon>
        <taxon>Gnathifera</taxon>
        <taxon>Rotifera</taxon>
        <taxon>Eurotatoria</taxon>
        <taxon>Bdelloidea</taxon>
        <taxon>Philodinida</taxon>
        <taxon>Philodinidae</taxon>
        <taxon>Rotaria</taxon>
    </lineage>
</organism>
<comment type="similarity">
    <text evidence="2">Belongs to the glycosyltransferase 8 family.</text>
</comment>
<evidence type="ECO:0000256" key="1">
    <source>
        <dbReference type="ARBA" id="ARBA00004606"/>
    </source>
</evidence>
<dbReference type="GO" id="GO:0016266">
    <property type="term" value="P:protein O-linked glycosylation via N-acetyl-galactosamine"/>
    <property type="evidence" value="ECO:0007669"/>
    <property type="project" value="TreeGrafter"/>
</dbReference>
<keyword evidence="13" id="KW-0732">Signal</keyword>
<evidence type="ECO:0000313" key="15">
    <source>
        <dbReference type="EMBL" id="CAF0741867.1"/>
    </source>
</evidence>
<dbReference type="EMBL" id="CAJNOL010000012">
    <property type="protein sequence ID" value="CAF0741867.1"/>
    <property type="molecule type" value="Genomic_DNA"/>
</dbReference>
<comment type="function">
    <text evidence="10">Glycosyltransferase which elongates the O-linked glucose attached to EGF-like repeats in the extracellular domain of Notch proteins by catalyzing the addition of xylose.</text>
</comment>
<gene>
    <name evidence="15" type="ORF">JXQ802_LOCUS1174</name>
    <name evidence="14" type="ORF">PYM288_LOCUS655</name>
</gene>